<feature type="compositionally biased region" description="Polar residues" evidence="1">
    <location>
        <begin position="19"/>
        <end position="32"/>
    </location>
</feature>
<dbReference type="AlphaFoldDB" id="A0A1S8A8S2"/>
<evidence type="ECO:0000313" key="3">
    <source>
        <dbReference type="Proteomes" id="UP000054516"/>
    </source>
</evidence>
<protein>
    <submittedName>
        <fullName evidence="2">Uncharacterized protein</fullName>
    </submittedName>
</protein>
<evidence type="ECO:0000313" key="2">
    <source>
        <dbReference type="EMBL" id="GAW26419.1"/>
    </source>
</evidence>
<accession>A0A1S8A8S2</accession>
<gene>
    <name evidence="2" type="ORF">SAMD00023353_3100430</name>
</gene>
<reference evidence="2" key="1">
    <citation type="submission" date="2016-03" db="EMBL/GenBank/DDBJ databases">
        <title>Draft genome sequence of Rosellinia necatrix.</title>
        <authorList>
            <person name="Kanematsu S."/>
        </authorList>
    </citation>
    <scope>NUCLEOTIDE SEQUENCE [LARGE SCALE GENOMIC DNA]</scope>
    <source>
        <strain evidence="2">W97</strain>
    </source>
</reference>
<proteinExistence type="predicted"/>
<feature type="compositionally biased region" description="Basic and acidic residues" evidence="1">
    <location>
        <begin position="1"/>
        <end position="12"/>
    </location>
</feature>
<dbReference type="Proteomes" id="UP000054516">
    <property type="component" value="Unassembled WGS sequence"/>
</dbReference>
<name>A0A1S8A8S2_ROSNE</name>
<evidence type="ECO:0000256" key="1">
    <source>
        <dbReference type="SAM" id="MobiDB-lite"/>
    </source>
</evidence>
<dbReference type="EMBL" id="DF977476">
    <property type="protein sequence ID" value="GAW26419.1"/>
    <property type="molecule type" value="Genomic_DNA"/>
</dbReference>
<sequence>MTPGKKNREPMVKEIPMGHSNTNLSEKPDIKNSTNATWQNSLISLINGDSVYHSMNTYDRNEEGEKSKNSLDAWKILMRPSTRTPAHAVENVTGS</sequence>
<organism evidence="2">
    <name type="scientific">Rosellinia necatrix</name>
    <name type="common">White root-rot fungus</name>
    <dbReference type="NCBI Taxonomy" id="77044"/>
    <lineage>
        <taxon>Eukaryota</taxon>
        <taxon>Fungi</taxon>
        <taxon>Dikarya</taxon>
        <taxon>Ascomycota</taxon>
        <taxon>Pezizomycotina</taxon>
        <taxon>Sordariomycetes</taxon>
        <taxon>Xylariomycetidae</taxon>
        <taxon>Xylariales</taxon>
        <taxon>Xylariaceae</taxon>
        <taxon>Rosellinia</taxon>
    </lineage>
</organism>
<keyword evidence="3" id="KW-1185">Reference proteome</keyword>
<feature type="region of interest" description="Disordered" evidence="1">
    <location>
        <begin position="1"/>
        <end position="32"/>
    </location>
</feature>